<evidence type="ECO:0000313" key="2">
    <source>
        <dbReference type="Proteomes" id="UP000199594"/>
    </source>
</evidence>
<dbReference type="Proteomes" id="UP000199594">
    <property type="component" value="Unassembled WGS sequence"/>
</dbReference>
<reference evidence="1 2" key="1">
    <citation type="submission" date="2016-10" db="EMBL/GenBank/DDBJ databases">
        <authorList>
            <person name="de Groot N.N."/>
        </authorList>
    </citation>
    <scope>NUCLEOTIDE SEQUENCE [LARGE SCALE GENOMIC DNA]</scope>
    <source>
        <strain evidence="1 2">CGMCC 1.6493</strain>
    </source>
</reference>
<accession>A0A1I7CIX1</accession>
<organism evidence="1 2">
    <name type="scientific">Halomonas saccharevitans</name>
    <dbReference type="NCBI Taxonomy" id="416872"/>
    <lineage>
        <taxon>Bacteria</taxon>
        <taxon>Pseudomonadati</taxon>
        <taxon>Pseudomonadota</taxon>
        <taxon>Gammaproteobacteria</taxon>
        <taxon>Oceanospirillales</taxon>
        <taxon>Halomonadaceae</taxon>
        <taxon>Halomonas</taxon>
    </lineage>
</organism>
<dbReference type="EMBL" id="FPAQ01000046">
    <property type="protein sequence ID" value="SFT99353.1"/>
    <property type="molecule type" value="Genomic_DNA"/>
</dbReference>
<sequence>MSSTDLPCQKANHVEPSLITLTSFADGQPLEQVYDVEARHPCRQDDPTSQDLGAQDVPDTLEQPYFNLLHGPGSRRLLSALSDQYHQANHIVPLCLLTSFITQSMAVSQGYSETHPPIFGPNGWALALPVCELIAPGNQHVFRCALPDRDSVENAMHSGHLLVAAVNPQVRVARELSILRHERVSHAPMVVIKDHGRQGERAMRFIPHHGKGLDARHPELPQLQEEAQVTASMLRPSMTALMVKVSERWSHEPSGEQNADTHDYVKWLWLVADELGLSSQQLDKLSFEMQRTFRYFRHSRDLLVRL</sequence>
<gene>
    <name evidence="1" type="ORF">SAMN04487956_14618</name>
</gene>
<evidence type="ECO:0000313" key="1">
    <source>
        <dbReference type="EMBL" id="SFT99353.1"/>
    </source>
</evidence>
<dbReference type="RefSeq" id="WP_139233962.1">
    <property type="nucleotide sequence ID" value="NZ_FPAQ01000046.1"/>
</dbReference>
<dbReference type="AlphaFoldDB" id="A0A1I7CIX1"/>
<proteinExistence type="predicted"/>
<protein>
    <submittedName>
        <fullName evidence="1">Uncharacterized protein</fullName>
    </submittedName>
</protein>
<dbReference type="OrthoDB" id="5392628at2"/>
<name>A0A1I7CIX1_9GAMM</name>